<sequence>MLDIMALVSFVICKEMDGLHKHDARRSYLNTLDKSLVLANVENRMNNPKVISQFTTRVAVESFFGKPINIAPNLLTMHRSGADTLTNKRETVVFVYMAKKNFDAKLISY</sequence>
<dbReference type="AlphaFoldDB" id="A0A811UV56"/>
<comment type="caution">
    <text evidence="1">The sequence shown here is derived from an EMBL/GenBank/DDBJ whole genome shotgun (WGS) entry which is preliminary data.</text>
</comment>
<dbReference type="OrthoDB" id="2789670at2759"/>
<dbReference type="Proteomes" id="UP000606786">
    <property type="component" value="Unassembled WGS sequence"/>
</dbReference>
<evidence type="ECO:0000313" key="2">
    <source>
        <dbReference type="Proteomes" id="UP000606786"/>
    </source>
</evidence>
<dbReference type="EMBL" id="CAJHJT010000023">
    <property type="protein sequence ID" value="CAD7000933.1"/>
    <property type="molecule type" value="Genomic_DNA"/>
</dbReference>
<name>A0A811UV56_CERCA</name>
<accession>A0A811UV56</accession>
<gene>
    <name evidence="1" type="ORF">CCAP1982_LOCUS9406</name>
</gene>
<proteinExistence type="predicted"/>
<reference evidence="1" key="1">
    <citation type="submission" date="2020-11" db="EMBL/GenBank/DDBJ databases">
        <authorList>
            <person name="Whitehead M."/>
        </authorList>
    </citation>
    <scope>NUCLEOTIDE SEQUENCE</scope>
    <source>
        <strain evidence="1">EGII</strain>
    </source>
</reference>
<organism evidence="1 2">
    <name type="scientific">Ceratitis capitata</name>
    <name type="common">Mediterranean fruit fly</name>
    <name type="synonym">Tephritis capitata</name>
    <dbReference type="NCBI Taxonomy" id="7213"/>
    <lineage>
        <taxon>Eukaryota</taxon>
        <taxon>Metazoa</taxon>
        <taxon>Ecdysozoa</taxon>
        <taxon>Arthropoda</taxon>
        <taxon>Hexapoda</taxon>
        <taxon>Insecta</taxon>
        <taxon>Pterygota</taxon>
        <taxon>Neoptera</taxon>
        <taxon>Endopterygota</taxon>
        <taxon>Diptera</taxon>
        <taxon>Brachycera</taxon>
        <taxon>Muscomorpha</taxon>
        <taxon>Tephritoidea</taxon>
        <taxon>Tephritidae</taxon>
        <taxon>Ceratitis</taxon>
        <taxon>Ceratitis</taxon>
    </lineage>
</organism>
<protein>
    <submittedName>
        <fullName evidence="1">(Mediterranean fruit fly) hypothetical protein</fullName>
    </submittedName>
</protein>
<feature type="non-terminal residue" evidence="1">
    <location>
        <position position="109"/>
    </location>
</feature>
<evidence type="ECO:0000313" key="1">
    <source>
        <dbReference type="EMBL" id="CAD7000933.1"/>
    </source>
</evidence>
<keyword evidence="2" id="KW-1185">Reference proteome</keyword>